<dbReference type="RefSeq" id="WP_213558744.1">
    <property type="nucleotide sequence ID" value="NZ_JBHZDI010000013.1"/>
</dbReference>
<dbReference type="Proteomes" id="UP000683310">
    <property type="component" value="Chromosome"/>
</dbReference>
<sequence>MTIFGIDISNNNGPDIDLAQVAREGFQFVFAKVSEGDGFVDHTWPAYRDAAHANGLLVAGYHYLRADADVDAQADLYVSHLGDAATMIDFEADSGDLSTFWAFVNAVNTRGREINLSYLPRWYWQRIGSPDISNVPGLIQSSYVYGSAPASALYPGDGTPFWIGFGGKNVDILQFTDAAMVAGHRVDANAFPGTIGQLRALLGLAPSTTQGVLMALTDAQQADLYKKVQEIWGQLRGPDGLGWPQLGQNEQGQNMTLVDALAKLQHDLAPNSTPVPKTAS</sequence>
<keyword evidence="3" id="KW-0326">Glycosidase</keyword>
<dbReference type="InterPro" id="IPR002053">
    <property type="entry name" value="Glyco_hydro_25"/>
</dbReference>
<dbReference type="SMART" id="SM00641">
    <property type="entry name" value="Glyco_25"/>
    <property type="match status" value="1"/>
</dbReference>
<keyword evidence="2" id="KW-0378">Hydrolase</keyword>
<evidence type="ECO:0000313" key="5">
    <source>
        <dbReference type="Proteomes" id="UP000683310"/>
    </source>
</evidence>
<keyword evidence="5" id="KW-1185">Reference proteome</keyword>
<proteinExistence type="inferred from homology"/>
<dbReference type="SUPFAM" id="SSF51445">
    <property type="entry name" value="(Trans)glycosidases"/>
    <property type="match status" value="1"/>
</dbReference>
<dbReference type="Gene3D" id="3.20.20.80">
    <property type="entry name" value="Glycosidases"/>
    <property type="match status" value="1"/>
</dbReference>
<evidence type="ECO:0000256" key="3">
    <source>
        <dbReference type="ARBA" id="ARBA00023295"/>
    </source>
</evidence>
<name>A0ABX8CVX5_9NOCA</name>
<evidence type="ECO:0000313" key="4">
    <source>
        <dbReference type="EMBL" id="QVI22665.1"/>
    </source>
</evidence>
<evidence type="ECO:0000256" key="1">
    <source>
        <dbReference type="ARBA" id="ARBA00010646"/>
    </source>
</evidence>
<dbReference type="EMBL" id="CP074371">
    <property type="protein sequence ID" value="QVI22665.1"/>
    <property type="molecule type" value="Genomic_DNA"/>
</dbReference>
<protein>
    <recommendedName>
        <fullName evidence="6">GH25 family lysozyme M1 (1,4-beta-N-acetylmuramidase)</fullName>
    </recommendedName>
</protein>
<evidence type="ECO:0008006" key="6">
    <source>
        <dbReference type="Google" id="ProtNLM"/>
    </source>
</evidence>
<gene>
    <name evidence="4" type="ORF">KHQ06_06505</name>
</gene>
<comment type="similarity">
    <text evidence="1">Belongs to the glycosyl hydrolase 25 family.</text>
</comment>
<accession>A0ABX8CVX5</accession>
<dbReference type="InterPro" id="IPR017853">
    <property type="entry name" value="GH"/>
</dbReference>
<dbReference type="PANTHER" id="PTHR34135:SF2">
    <property type="entry name" value="LYSOZYME"/>
    <property type="match status" value="1"/>
</dbReference>
<reference evidence="4 5" key="1">
    <citation type="submission" date="2021-04" db="EMBL/GenBank/DDBJ databases">
        <title>Nocardia tengchongensis.</title>
        <authorList>
            <person name="Zhuang k."/>
            <person name="Ran Y."/>
            <person name="Li W."/>
        </authorList>
    </citation>
    <scope>NUCLEOTIDE SEQUENCE [LARGE SCALE GENOMIC DNA]</scope>
    <source>
        <strain evidence="4 5">CFH S0057</strain>
    </source>
</reference>
<dbReference type="InterPro" id="IPR018077">
    <property type="entry name" value="Glyco_hydro_fam25_subgr"/>
</dbReference>
<dbReference type="PANTHER" id="PTHR34135">
    <property type="entry name" value="LYSOZYME"/>
    <property type="match status" value="1"/>
</dbReference>
<organism evidence="4 5">
    <name type="scientific">Nocardia tengchongensis</name>
    <dbReference type="NCBI Taxonomy" id="2055889"/>
    <lineage>
        <taxon>Bacteria</taxon>
        <taxon>Bacillati</taxon>
        <taxon>Actinomycetota</taxon>
        <taxon>Actinomycetes</taxon>
        <taxon>Mycobacteriales</taxon>
        <taxon>Nocardiaceae</taxon>
        <taxon>Nocardia</taxon>
    </lineage>
</organism>
<evidence type="ECO:0000256" key="2">
    <source>
        <dbReference type="ARBA" id="ARBA00022801"/>
    </source>
</evidence>
<dbReference type="Pfam" id="PF01183">
    <property type="entry name" value="Glyco_hydro_25"/>
    <property type="match status" value="1"/>
</dbReference>